<comment type="caution">
    <text evidence="2">The sequence shown here is derived from an EMBL/GenBank/DDBJ whole genome shotgun (WGS) entry which is preliminary data.</text>
</comment>
<accession>A0A0C1ZSX7</accession>
<proteinExistence type="predicted"/>
<evidence type="ECO:0000256" key="1">
    <source>
        <dbReference type="SAM" id="MobiDB-lite"/>
    </source>
</evidence>
<feature type="compositionally biased region" description="Acidic residues" evidence="1">
    <location>
        <begin position="43"/>
        <end position="64"/>
    </location>
</feature>
<evidence type="ECO:0000313" key="3">
    <source>
        <dbReference type="Proteomes" id="UP000031599"/>
    </source>
</evidence>
<dbReference type="Proteomes" id="UP000031599">
    <property type="component" value="Unassembled WGS sequence"/>
</dbReference>
<organism evidence="2 3">
    <name type="scientific">Enhygromyxa salina</name>
    <dbReference type="NCBI Taxonomy" id="215803"/>
    <lineage>
        <taxon>Bacteria</taxon>
        <taxon>Pseudomonadati</taxon>
        <taxon>Myxococcota</taxon>
        <taxon>Polyangia</taxon>
        <taxon>Nannocystales</taxon>
        <taxon>Nannocystaceae</taxon>
        <taxon>Enhygromyxa</taxon>
    </lineage>
</organism>
<dbReference type="AlphaFoldDB" id="A0A0C1ZSX7"/>
<name>A0A0C1ZSX7_9BACT</name>
<protein>
    <recommendedName>
        <fullName evidence="4">Endo-1,4-beta-xylanase A</fullName>
    </recommendedName>
</protein>
<sequence>MAFAASSTGCILVSDDTGTTTLTNGDGDGDGDGDGTGTTTGDGDGDGDTTGDGDGDDTTGDGDGDPGTGDGDGDGDGDAPSCGWLEAEMYYGCGGVGEDPGGAPMGCPDGLVAGEDCESVEPALDDLGCCDANGNNWYCGDDGMTVAIVEEVCG</sequence>
<reference evidence="2 3" key="1">
    <citation type="submission" date="2014-12" db="EMBL/GenBank/DDBJ databases">
        <title>Genome assembly of Enhygromyxa salina DSM 15201.</title>
        <authorList>
            <person name="Sharma G."/>
            <person name="Subramanian S."/>
        </authorList>
    </citation>
    <scope>NUCLEOTIDE SEQUENCE [LARGE SCALE GENOMIC DNA]</scope>
    <source>
        <strain evidence="2 3">DSM 15201</strain>
    </source>
</reference>
<evidence type="ECO:0000313" key="2">
    <source>
        <dbReference type="EMBL" id="KIG14158.1"/>
    </source>
</evidence>
<gene>
    <name evidence="2" type="ORF">DB30_07084</name>
</gene>
<dbReference type="EMBL" id="JMCC02000078">
    <property type="protein sequence ID" value="KIG14158.1"/>
    <property type="molecule type" value="Genomic_DNA"/>
</dbReference>
<feature type="region of interest" description="Disordered" evidence="1">
    <location>
        <begin position="1"/>
        <end position="81"/>
    </location>
</feature>
<feature type="compositionally biased region" description="Low complexity" evidence="1">
    <location>
        <begin position="15"/>
        <end position="25"/>
    </location>
</feature>
<evidence type="ECO:0008006" key="4">
    <source>
        <dbReference type="Google" id="ProtNLM"/>
    </source>
</evidence>